<evidence type="ECO:0000313" key="5">
    <source>
        <dbReference type="EMBL" id="KAJ8933178.1"/>
    </source>
</evidence>
<dbReference type="InterPro" id="IPR056235">
    <property type="entry name" value="INTS4_8HBD"/>
</dbReference>
<dbReference type="Proteomes" id="UP001162162">
    <property type="component" value="Unassembled WGS sequence"/>
</dbReference>
<protein>
    <submittedName>
        <fullName evidence="5">Uncharacterized protein</fullName>
    </submittedName>
</protein>
<evidence type="ECO:0000259" key="3">
    <source>
        <dbReference type="Pfam" id="PF24493"/>
    </source>
</evidence>
<dbReference type="PANTHER" id="PTHR20938">
    <property type="entry name" value="INTEGRATOR COMPLEX SUBUNIT 4"/>
    <property type="match status" value="1"/>
</dbReference>
<keyword evidence="2" id="KW-0539">Nucleus</keyword>
<proteinExistence type="predicted"/>
<dbReference type="GO" id="GO:0016180">
    <property type="term" value="P:snRNA processing"/>
    <property type="evidence" value="ECO:0007669"/>
    <property type="project" value="TreeGrafter"/>
</dbReference>
<name>A0AAV8X3E3_9CUCU</name>
<evidence type="ECO:0000256" key="1">
    <source>
        <dbReference type="ARBA" id="ARBA00004123"/>
    </source>
</evidence>
<dbReference type="Pfam" id="PF25458">
    <property type="entry name" value="INTS4_C"/>
    <property type="match status" value="1"/>
</dbReference>
<dbReference type="AlphaFoldDB" id="A0AAV8X3E3"/>
<keyword evidence="6" id="KW-1185">Reference proteome</keyword>
<gene>
    <name evidence="5" type="ORF">NQ318_006472</name>
</gene>
<evidence type="ECO:0000256" key="2">
    <source>
        <dbReference type="ARBA" id="ARBA00023242"/>
    </source>
</evidence>
<comment type="subcellular location">
    <subcellularLocation>
        <location evidence="1">Nucleus</location>
    </subcellularLocation>
</comment>
<evidence type="ECO:0000259" key="4">
    <source>
        <dbReference type="Pfam" id="PF25458"/>
    </source>
</evidence>
<dbReference type="PANTHER" id="PTHR20938:SF0">
    <property type="entry name" value="INTEGRATOR COMPLEX SUBUNIT 4"/>
    <property type="match status" value="1"/>
</dbReference>
<dbReference type="GO" id="GO:0032039">
    <property type="term" value="C:integrator complex"/>
    <property type="evidence" value="ECO:0007669"/>
    <property type="project" value="TreeGrafter"/>
</dbReference>
<reference evidence="5" key="1">
    <citation type="journal article" date="2023" name="Insect Mol. Biol.">
        <title>Genome sequencing provides insights into the evolution of gene families encoding plant cell wall-degrading enzymes in longhorned beetles.</title>
        <authorList>
            <person name="Shin N.R."/>
            <person name="Okamura Y."/>
            <person name="Kirsch R."/>
            <person name="Pauchet Y."/>
        </authorList>
    </citation>
    <scope>NUCLEOTIDE SEQUENCE</scope>
    <source>
        <strain evidence="5">AMC_N1</strain>
    </source>
</reference>
<comment type="caution">
    <text evidence="5">The sequence shown here is derived from an EMBL/GenBank/DDBJ whole genome shotgun (WGS) entry which is preliminary data.</text>
</comment>
<dbReference type="EMBL" id="JAPWTK010001277">
    <property type="protein sequence ID" value="KAJ8933178.1"/>
    <property type="molecule type" value="Genomic_DNA"/>
</dbReference>
<feature type="domain" description="INTS4 8 helical bundle" evidence="3">
    <location>
        <begin position="53"/>
        <end position="159"/>
    </location>
</feature>
<feature type="domain" description="Integrator complex subunit 4/Protein SIEL C-terminal Ig-like" evidence="4">
    <location>
        <begin position="168"/>
        <end position="304"/>
    </location>
</feature>
<sequence>MAENTVRVQTTLLQTAKEHLNRLAKWTQLWPARHSLLRWYIGAQLQISQILEKLQYFFVGLSPVEQCAVKQFRLRALALNLVYIVKGSNASALAPCHHFLTVVEDMQKELSQSGLEPDNFTTLVFRELSLLEEPKPGTVSRILIPILSEAKLGRIPRPNVDIRMSSAVILEPSGQTDTSLKFTAGLIMSVPFEAELRHLIDPSRIRLKIKYPDQRTQIILPRPAHLKPLYFDNTEKDHHIGHNIRLLTSVLLSHQVWSEACNVEINIALAIPEADIGKRKTVTDSTPTLLDLCKPVKVSVAPKPIKKTL</sequence>
<organism evidence="5 6">
    <name type="scientific">Aromia moschata</name>
    <dbReference type="NCBI Taxonomy" id="1265417"/>
    <lineage>
        <taxon>Eukaryota</taxon>
        <taxon>Metazoa</taxon>
        <taxon>Ecdysozoa</taxon>
        <taxon>Arthropoda</taxon>
        <taxon>Hexapoda</taxon>
        <taxon>Insecta</taxon>
        <taxon>Pterygota</taxon>
        <taxon>Neoptera</taxon>
        <taxon>Endopterygota</taxon>
        <taxon>Coleoptera</taxon>
        <taxon>Polyphaga</taxon>
        <taxon>Cucujiformia</taxon>
        <taxon>Chrysomeloidea</taxon>
        <taxon>Cerambycidae</taxon>
        <taxon>Cerambycinae</taxon>
        <taxon>Callichromatini</taxon>
        <taxon>Aromia</taxon>
    </lineage>
</organism>
<dbReference type="Pfam" id="PF24493">
    <property type="entry name" value="INTS4_8HBD"/>
    <property type="match status" value="1"/>
</dbReference>
<dbReference type="InterPro" id="IPR057412">
    <property type="entry name" value="INTS4_C"/>
</dbReference>
<accession>A0AAV8X3E3</accession>
<evidence type="ECO:0000313" key="6">
    <source>
        <dbReference type="Proteomes" id="UP001162162"/>
    </source>
</evidence>